<name>A0A6J5XUQ3_PRUAR</name>
<keyword evidence="2" id="KW-1185">Reference proteome</keyword>
<organism evidence="1 2">
    <name type="scientific">Prunus armeniaca</name>
    <name type="common">Apricot</name>
    <name type="synonym">Armeniaca vulgaris</name>
    <dbReference type="NCBI Taxonomy" id="36596"/>
    <lineage>
        <taxon>Eukaryota</taxon>
        <taxon>Viridiplantae</taxon>
        <taxon>Streptophyta</taxon>
        <taxon>Embryophyta</taxon>
        <taxon>Tracheophyta</taxon>
        <taxon>Spermatophyta</taxon>
        <taxon>Magnoliopsida</taxon>
        <taxon>eudicotyledons</taxon>
        <taxon>Gunneridae</taxon>
        <taxon>Pentapetalae</taxon>
        <taxon>rosids</taxon>
        <taxon>fabids</taxon>
        <taxon>Rosales</taxon>
        <taxon>Rosaceae</taxon>
        <taxon>Amygdaloideae</taxon>
        <taxon>Amygdaleae</taxon>
        <taxon>Prunus</taxon>
    </lineage>
</organism>
<proteinExistence type="predicted"/>
<protein>
    <submittedName>
        <fullName evidence="1">Uncharacterized protein</fullName>
    </submittedName>
</protein>
<evidence type="ECO:0000313" key="1">
    <source>
        <dbReference type="EMBL" id="CAB4317530.1"/>
    </source>
</evidence>
<sequence length="74" mass="8589">MSGHVLPKGSVEQRLLKGCNHDDSNVLEWICYTSYHLLKGYEEQELLINCLEYGESKYVFGHSKHCLGLKKYRV</sequence>
<accession>A0A6J5XUQ3</accession>
<reference evidence="2" key="1">
    <citation type="journal article" date="2020" name="Genome Biol.">
        <title>Gamete binning: chromosome-level and haplotype-resolved genome assembly enabled by high-throughput single-cell sequencing of gamete genomes.</title>
        <authorList>
            <person name="Campoy J.A."/>
            <person name="Sun H."/>
            <person name="Goel M."/>
            <person name="Jiao W.-B."/>
            <person name="Folz-Donahue K."/>
            <person name="Wang N."/>
            <person name="Rubio M."/>
            <person name="Liu C."/>
            <person name="Kukat C."/>
            <person name="Ruiz D."/>
            <person name="Huettel B."/>
            <person name="Schneeberger K."/>
        </authorList>
    </citation>
    <scope>NUCLEOTIDE SEQUENCE [LARGE SCALE GENOMIC DNA]</scope>
    <source>
        <strain evidence="2">cv. Rojo Pasion</strain>
    </source>
</reference>
<evidence type="ECO:0000313" key="2">
    <source>
        <dbReference type="Proteomes" id="UP000507245"/>
    </source>
</evidence>
<dbReference type="Proteomes" id="UP000507245">
    <property type="component" value="Unassembled WGS sequence"/>
</dbReference>
<dbReference type="AlphaFoldDB" id="A0A6J5XUQ3"/>
<gene>
    <name evidence="1" type="ORF">ORAREDHAP_LOCUS44347</name>
</gene>
<dbReference type="EMBL" id="CAEKKB010000007">
    <property type="protein sequence ID" value="CAB4317530.1"/>
    <property type="molecule type" value="Genomic_DNA"/>
</dbReference>